<accession>X1UTZ8</accession>
<dbReference type="SUPFAM" id="SSF53092">
    <property type="entry name" value="Creatinase/prolidase N-terminal domain"/>
    <property type="match status" value="1"/>
</dbReference>
<feature type="non-terminal residue" evidence="2">
    <location>
        <position position="233"/>
    </location>
</feature>
<name>X1UTZ8_9ZZZZ</name>
<dbReference type="PANTHER" id="PTHR46112:SF2">
    <property type="entry name" value="XAA-PRO AMINOPEPTIDASE P-RELATED"/>
    <property type="match status" value="1"/>
</dbReference>
<dbReference type="AlphaFoldDB" id="X1UTZ8"/>
<dbReference type="Gene3D" id="3.40.350.10">
    <property type="entry name" value="Creatinase/prolidase N-terminal domain"/>
    <property type="match status" value="1"/>
</dbReference>
<dbReference type="SUPFAM" id="SSF55920">
    <property type="entry name" value="Creatinase/aminopeptidase"/>
    <property type="match status" value="1"/>
</dbReference>
<dbReference type="InterPro" id="IPR050659">
    <property type="entry name" value="Peptidase_M24B"/>
</dbReference>
<dbReference type="Gene3D" id="3.90.230.10">
    <property type="entry name" value="Creatinase/methionine aminopeptidase superfamily"/>
    <property type="match status" value="1"/>
</dbReference>
<dbReference type="InterPro" id="IPR036005">
    <property type="entry name" value="Creatinase/aminopeptidase-like"/>
</dbReference>
<organism evidence="2">
    <name type="scientific">marine sediment metagenome</name>
    <dbReference type="NCBI Taxonomy" id="412755"/>
    <lineage>
        <taxon>unclassified sequences</taxon>
        <taxon>metagenomes</taxon>
        <taxon>ecological metagenomes</taxon>
    </lineage>
</organism>
<protein>
    <recommendedName>
        <fullName evidence="1">Creatinase N-terminal domain-containing protein</fullName>
    </recommendedName>
</protein>
<dbReference type="EMBL" id="BARW01034089">
    <property type="protein sequence ID" value="GAJ03371.1"/>
    <property type="molecule type" value="Genomic_DNA"/>
</dbReference>
<dbReference type="InterPro" id="IPR029149">
    <property type="entry name" value="Creatin/AminoP/Spt16_N"/>
</dbReference>
<dbReference type="Pfam" id="PF01321">
    <property type="entry name" value="Creatinase_N"/>
    <property type="match status" value="1"/>
</dbReference>
<feature type="non-terminal residue" evidence="2">
    <location>
        <position position="1"/>
    </location>
</feature>
<feature type="domain" description="Creatinase N-terminal" evidence="1">
    <location>
        <begin position="27"/>
        <end position="172"/>
    </location>
</feature>
<evidence type="ECO:0000313" key="2">
    <source>
        <dbReference type="EMBL" id="GAJ03371.1"/>
    </source>
</evidence>
<reference evidence="2" key="1">
    <citation type="journal article" date="2014" name="Front. Microbiol.">
        <title>High frequency of phylogenetically diverse reductive dehalogenase-homologous genes in deep subseafloor sedimentary metagenomes.</title>
        <authorList>
            <person name="Kawai M."/>
            <person name="Futagami T."/>
            <person name="Toyoda A."/>
            <person name="Takaki Y."/>
            <person name="Nishi S."/>
            <person name="Hori S."/>
            <person name="Arai W."/>
            <person name="Tsubouchi T."/>
            <person name="Morono Y."/>
            <person name="Uchiyama I."/>
            <person name="Ito T."/>
            <person name="Fujiyama A."/>
            <person name="Inagaki F."/>
            <person name="Takami H."/>
        </authorList>
    </citation>
    <scope>NUCLEOTIDE SEQUENCE</scope>
    <source>
        <strain evidence="2">Expedition CK06-06</strain>
    </source>
</reference>
<evidence type="ECO:0000259" key="1">
    <source>
        <dbReference type="Pfam" id="PF01321"/>
    </source>
</evidence>
<sequence length="233" mass="27114">PVSIPPMKSLKAPFRLPEEWYRKNVMRLQARLEENGLDGIILENVWNIIYFSGLFHTQTERPLWLFIPTRGEPVFFHPALDRDLIDNWWIRDTEWYFDYPHHGGYNKVVYEPGPPQDLLQWMLASLAQRGFARATLGIEAEVGPSVEARMRTALPGATFKVAGDICFRMRLIKTPEEIALMQKALDLQDHLLEYARAFILEHGTGVTDFEVELEIRRYATHKLMKLIRPDGRP</sequence>
<gene>
    <name evidence="2" type="ORF">S12H4_53526</name>
</gene>
<proteinExistence type="predicted"/>
<comment type="caution">
    <text evidence="2">The sequence shown here is derived from an EMBL/GenBank/DDBJ whole genome shotgun (WGS) entry which is preliminary data.</text>
</comment>
<dbReference type="InterPro" id="IPR000587">
    <property type="entry name" value="Creatinase_N"/>
</dbReference>
<dbReference type="PANTHER" id="PTHR46112">
    <property type="entry name" value="AMINOPEPTIDASE"/>
    <property type="match status" value="1"/>
</dbReference>